<keyword evidence="9" id="KW-1185">Reference proteome</keyword>
<evidence type="ECO:0000313" key="8">
    <source>
        <dbReference type="EMBL" id="TDZ34396.1"/>
    </source>
</evidence>
<dbReference type="FunFam" id="1.20.1250.20:FF:000308">
    <property type="entry name" value="MFS efflux transporter"/>
    <property type="match status" value="1"/>
</dbReference>
<dbReference type="Proteomes" id="UP000295083">
    <property type="component" value="Unassembled WGS sequence"/>
</dbReference>
<reference evidence="8 9" key="1">
    <citation type="submission" date="2018-11" db="EMBL/GenBank/DDBJ databases">
        <title>Genome sequence and assembly of Colletotrichum spinosum.</title>
        <authorList>
            <person name="Gan P."/>
            <person name="Shirasu K."/>
        </authorList>
    </citation>
    <scope>NUCLEOTIDE SEQUENCE [LARGE SCALE GENOMIC DNA]</scope>
    <source>
        <strain evidence="8 9">CBS 515.97</strain>
    </source>
</reference>
<keyword evidence="4 6" id="KW-0472">Membrane</keyword>
<dbReference type="InterPro" id="IPR011701">
    <property type="entry name" value="MFS"/>
</dbReference>
<dbReference type="Pfam" id="PF07690">
    <property type="entry name" value="MFS_1"/>
    <property type="match status" value="1"/>
</dbReference>
<keyword evidence="3 6" id="KW-1133">Transmembrane helix</keyword>
<dbReference type="InterPro" id="IPR036259">
    <property type="entry name" value="MFS_trans_sf"/>
</dbReference>
<gene>
    <name evidence="8" type="ORF">C8035_v009398</name>
</gene>
<feature type="transmembrane region" description="Helical" evidence="6">
    <location>
        <begin position="382"/>
        <end position="401"/>
    </location>
</feature>
<evidence type="ECO:0000256" key="5">
    <source>
        <dbReference type="SAM" id="MobiDB-lite"/>
    </source>
</evidence>
<keyword evidence="2 6" id="KW-0812">Transmembrane</keyword>
<dbReference type="PANTHER" id="PTHR23514:SF6">
    <property type="entry name" value="MAJOR FACILITATOR SUPERFAMILY (MFS) PROFILE DOMAIN-CONTAINING PROTEIN"/>
    <property type="match status" value="1"/>
</dbReference>
<evidence type="ECO:0000256" key="3">
    <source>
        <dbReference type="ARBA" id="ARBA00022989"/>
    </source>
</evidence>
<dbReference type="EMBL" id="QAPG01000054">
    <property type="protein sequence ID" value="TDZ34396.1"/>
    <property type="molecule type" value="Genomic_DNA"/>
</dbReference>
<feature type="transmembrane region" description="Helical" evidence="6">
    <location>
        <begin position="441"/>
        <end position="463"/>
    </location>
</feature>
<dbReference type="PROSITE" id="PS50850">
    <property type="entry name" value="MFS"/>
    <property type="match status" value="1"/>
</dbReference>
<protein>
    <submittedName>
        <fullName evidence="8">Bypass of stop codon protein 6</fullName>
    </submittedName>
</protein>
<evidence type="ECO:0000256" key="2">
    <source>
        <dbReference type="ARBA" id="ARBA00022692"/>
    </source>
</evidence>
<feature type="region of interest" description="Disordered" evidence="5">
    <location>
        <begin position="1"/>
        <end position="45"/>
    </location>
</feature>
<feature type="compositionally biased region" description="Polar residues" evidence="5">
    <location>
        <begin position="30"/>
        <end position="45"/>
    </location>
</feature>
<feature type="transmembrane region" description="Helical" evidence="6">
    <location>
        <begin position="351"/>
        <end position="370"/>
    </location>
</feature>
<dbReference type="AlphaFoldDB" id="A0A4R8QC23"/>
<comment type="caution">
    <text evidence="8">The sequence shown here is derived from an EMBL/GenBank/DDBJ whole genome shotgun (WGS) entry which is preliminary data.</text>
</comment>
<dbReference type="GO" id="GO:0016020">
    <property type="term" value="C:membrane"/>
    <property type="evidence" value="ECO:0007669"/>
    <property type="project" value="UniProtKB-SubCell"/>
</dbReference>
<dbReference type="SUPFAM" id="SSF103473">
    <property type="entry name" value="MFS general substrate transporter"/>
    <property type="match status" value="1"/>
</dbReference>
<feature type="transmembrane region" description="Helical" evidence="6">
    <location>
        <begin position="314"/>
        <end position="339"/>
    </location>
</feature>
<evidence type="ECO:0000259" key="7">
    <source>
        <dbReference type="PROSITE" id="PS50850"/>
    </source>
</evidence>
<evidence type="ECO:0000256" key="1">
    <source>
        <dbReference type="ARBA" id="ARBA00004141"/>
    </source>
</evidence>
<feature type="domain" description="Major facilitator superfamily (MFS) profile" evidence="7">
    <location>
        <begin position="315"/>
        <end position="497"/>
    </location>
</feature>
<dbReference type="GO" id="GO:0022857">
    <property type="term" value="F:transmembrane transporter activity"/>
    <property type="evidence" value="ECO:0007669"/>
    <property type="project" value="InterPro"/>
</dbReference>
<dbReference type="InterPro" id="IPR051788">
    <property type="entry name" value="MFS_Transporter"/>
</dbReference>
<dbReference type="InterPro" id="IPR020846">
    <property type="entry name" value="MFS_dom"/>
</dbReference>
<feature type="transmembrane region" description="Helical" evidence="6">
    <location>
        <begin position="407"/>
        <end position="429"/>
    </location>
</feature>
<organism evidence="8 9">
    <name type="scientific">Colletotrichum spinosum</name>
    <dbReference type="NCBI Taxonomy" id="1347390"/>
    <lineage>
        <taxon>Eukaryota</taxon>
        <taxon>Fungi</taxon>
        <taxon>Dikarya</taxon>
        <taxon>Ascomycota</taxon>
        <taxon>Pezizomycotina</taxon>
        <taxon>Sordariomycetes</taxon>
        <taxon>Hypocreomycetidae</taxon>
        <taxon>Glomerellales</taxon>
        <taxon>Glomerellaceae</taxon>
        <taxon>Colletotrichum</taxon>
        <taxon>Colletotrichum orbiculare species complex</taxon>
    </lineage>
</organism>
<sequence length="497" mass="53049">MNTSTFDAFITHEPPHIHVTPPAKAFGHASSETQHTPRNHSSQAAESYPLHQLPKHGPAPATSTATATDAPTLSETAFARDEAGAESAEPTQSVLVPYMNRWRFLAACLMNMGNGLNDGAPGALIPYMEKYYDIGYAIVSLIFVGNAVGFITAAFFVDALRARLSRARLMAVAQGCMLAAYVPLVVGAPFPVVVLSFFFLGFGMATNLTLNTLFCGSLRNGTTALGALHGAYGLGGTIGPILATALVSSTGTRYWFRFYLVPMALAAFSLFFSAWAFWNYERDDSAVAEHDAEPTLDSAKARLVSMFHALRRRLVFLGALFVFAYQGAEVSISGWVISFLADARHVENPQAVGYVTAGFWAGITVGRFVLSTLGQKVGERLFVYVMTAGAAAFQLLVWFVPNIVGNAVSLAVVGLLLGPIYPCAATVFLRGMSSKSRTSGIAIITAFGSSGGALAPFTTGMIAQASGTWVLHPIALTLFACMIGCWVFLSSRSKRED</sequence>
<name>A0A4R8QC23_9PEZI</name>
<proteinExistence type="predicted"/>
<dbReference type="FunFam" id="1.20.1250.20:FF:000286">
    <property type="entry name" value="MFS efflux transporter"/>
    <property type="match status" value="1"/>
</dbReference>
<dbReference type="Gene3D" id="1.20.1250.20">
    <property type="entry name" value="MFS general substrate transporter like domains"/>
    <property type="match status" value="2"/>
</dbReference>
<feature type="transmembrane region" description="Helical" evidence="6">
    <location>
        <begin position="169"/>
        <end position="186"/>
    </location>
</feature>
<comment type="subcellular location">
    <subcellularLocation>
        <location evidence="1">Membrane</location>
        <topology evidence="1">Multi-pass membrane protein</topology>
    </subcellularLocation>
</comment>
<feature type="transmembrane region" description="Helical" evidence="6">
    <location>
        <begin position="192"/>
        <end position="214"/>
    </location>
</feature>
<feature type="transmembrane region" description="Helical" evidence="6">
    <location>
        <begin position="226"/>
        <end position="248"/>
    </location>
</feature>
<feature type="transmembrane region" description="Helical" evidence="6">
    <location>
        <begin position="469"/>
        <end position="489"/>
    </location>
</feature>
<evidence type="ECO:0000256" key="6">
    <source>
        <dbReference type="SAM" id="Phobius"/>
    </source>
</evidence>
<accession>A0A4R8QC23</accession>
<evidence type="ECO:0000313" key="9">
    <source>
        <dbReference type="Proteomes" id="UP000295083"/>
    </source>
</evidence>
<feature type="transmembrane region" description="Helical" evidence="6">
    <location>
        <begin position="254"/>
        <end position="278"/>
    </location>
</feature>
<dbReference type="PANTHER" id="PTHR23514">
    <property type="entry name" value="BYPASS OF STOP CODON PROTEIN 6"/>
    <property type="match status" value="1"/>
</dbReference>
<feature type="transmembrane region" description="Helical" evidence="6">
    <location>
        <begin position="134"/>
        <end position="157"/>
    </location>
</feature>
<evidence type="ECO:0000256" key="4">
    <source>
        <dbReference type="ARBA" id="ARBA00023136"/>
    </source>
</evidence>